<feature type="non-terminal residue" evidence="1">
    <location>
        <position position="105"/>
    </location>
</feature>
<sequence>MSIQLQALPDLRAAAGKALQNVLAQRGLAEGIDVFSQIVQLLDINPERDPGVSSVMGTQYLVDAAVQAYSLEALPAGLKRQFLDAEGQAFSQAQAALFEQALADS</sequence>
<accession>A0A3M3ADC5</accession>
<organism evidence="1 2">
    <name type="scientific">Pseudomonas syringae pv. maculicola</name>
    <dbReference type="NCBI Taxonomy" id="59511"/>
    <lineage>
        <taxon>Bacteria</taxon>
        <taxon>Pseudomonadati</taxon>
        <taxon>Pseudomonadota</taxon>
        <taxon>Gammaproteobacteria</taxon>
        <taxon>Pseudomonadales</taxon>
        <taxon>Pseudomonadaceae</taxon>
        <taxon>Pseudomonas</taxon>
    </lineage>
</organism>
<dbReference type="Proteomes" id="UP000282378">
    <property type="component" value="Unassembled WGS sequence"/>
</dbReference>
<dbReference type="EMBL" id="RBNL01000692">
    <property type="protein sequence ID" value="RML98432.1"/>
    <property type="molecule type" value="Genomic_DNA"/>
</dbReference>
<evidence type="ECO:0000313" key="2">
    <source>
        <dbReference type="Proteomes" id="UP000282378"/>
    </source>
</evidence>
<protein>
    <submittedName>
        <fullName evidence="1">Uncharacterized protein</fullName>
    </submittedName>
</protein>
<dbReference type="AlphaFoldDB" id="A0A3M3ADC5"/>
<gene>
    <name evidence="1" type="ORF">APX70_04066</name>
</gene>
<reference evidence="1 2" key="1">
    <citation type="submission" date="2018-08" db="EMBL/GenBank/DDBJ databases">
        <title>Recombination of ecologically and evolutionarily significant loci maintains genetic cohesion in the Pseudomonas syringae species complex.</title>
        <authorList>
            <person name="Dillon M."/>
            <person name="Thakur S."/>
            <person name="Almeida R.N.D."/>
            <person name="Weir B.S."/>
            <person name="Guttman D.S."/>
        </authorList>
    </citation>
    <scope>NUCLEOTIDE SEQUENCE [LARGE SCALE GENOMIC DNA]</scope>
    <source>
        <strain evidence="1 2">88_10</strain>
    </source>
</reference>
<comment type="caution">
    <text evidence="1">The sequence shown here is derived from an EMBL/GenBank/DDBJ whole genome shotgun (WGS) entry which is preliminary data.</text>
</comment>
<proteinExistence type="predicted"/>
<name>A0A3M3ADC5_PSEYM</name>
<evidence type="ECO:0000313" key="1">
    <source>
        <dbReference type="EMBL" id="RML98432.1"/>
    </source>
</evidence>